<feature type="chain" id="PRO_5044631723" description="Lytic polysaccharide monooxygenase" evidence="2">
    <location>
        <begin position="18"/>
        <end position="339"/>
    </location>
</feature>
<reference evidence="3 5" key="1">
    <citation type="submission" date="2020-01" db="EMBL/GenBank/DDBJ databases">
        <authorList>
            <consortium name="DOE Joint Genome Institute"/>
            <person name="Haridas S."/>
            <person name="Albert R."/>
            <person name="Binder M."/>
            <person name="Bloem J."/>
            <person name="Labutti K."/>
            <person name="Salamov A."/>
            <person name="Andreopoulos B."/>
            <person name="Baker S.E."/>
            <person name="Barry K."/>
            <person name="Bills G."/>
            <person name="Bluhm B.H."/>
            <person name="Cannon C."/>
            <person name="Castanera R."/>
            <person name="Culley D.E."/>
            <person name="Daum C."/>
            <person name="Ezra D."/>
            <person name="Gonzalez J.B."/>
            <person name="Henrissat B."/>
            <person name="Kuo A."/>
            <person name="Liang C."/>
            <person name="Lipzen A."/>
            <person name="Lutzoni F."/>
            <person name="Magnuson J."/>
            <person name="Mondo S."/>
            <person name="Nolan M."/>
            <person name="Ohm R."/>
            <person name="Pangilinan J."/>
            <person name="Park H.-J."/>
            <person name="Ramirez L."/>
            <person name="Alfaro M."/>
            <person name="Sun H."/>
            <person name="Tritt A."/>
            <person name="Yoshinaga Y."/>
            <person name="Zwiers L.-H."/>
            <person name="Turgeon B.G."/>
            <person name="Goodwin S.B."/>
            <person name="Spatafora J.W."/>
            <person name="Crous P.W."/>
            <person name="Grigoriev I.V."/>
        </authorList>
    </citation>
    <scope>NUCLEOTIDE SEQUENCE</scope>
    <source>
        <strain evidence="3 5">CBS 781.70</strain>
    </source>
</reference>
<dbReference type="GeneID" id="54420245"/>
<dbReference type="PANTHER" id="PTHR36182:SF1">
    <property type="entry name" value="PROTEIN, PUTATIVE (AFU_ORTHOLOGUE AFUA_6G10930)-RELATED"/>
    <property type="match status" value="1"/>
</dbReference>
<dbReference type="AlphaFoldDB" id="A0A6G1G0D4"/>
<evidence type="ECO:0000313" key="4">
    <source>
        <dbReference type="Proteomes" id="UP000504638"/>
    </source>
</evidence>
<dbReference type="Proteomes" id="UP000504638">
    <property type="component" value="Unplaced"/>
</dbReference>
<keyword evidence="4" id="KW-1185">Reference proteome</keyword>
<evidence type="ECO:0008006" key="6">
    <source>
        <dbReference type="Google" id="ProtNLM"/>
    </source>
</evidence>
<evidence type="ECO:0000256" key="2">
    <source>
        <dbReference type="SAM" id="SignalP"/>
    </source>
</evidence>
<gene>
    <name evidence="3 5" type="ORF">P152DRAFT_459441</name>
</gene>
<reference evidence="5" key="3">
    <citation type="submission" date="2025-04" db="UniProtKB">
        <authorList>
            <consortium name="RefSeq"/>
        </authorList>
    </citation>
    <scope>IDENTIFICATION</scope>
    <source>
        <strain evidence="5">CBS 781.70</strain>
    </source>
</reference>
<dbReference type="Gene3D" id="2.70.50.70">
    <property type="match status" value="2"/>
</dbReference>
<reference evidence="5" key="2">
    <citation type="submission" date="2020-04" db="EMBL/GenBank/DDBJ databases">
        <authorList>
            <consortium name="NCBI Genome Project"/>
        </authorList>
    </citation>
    <scope>NUCLEOTIDE SEQUENCE</scope>
    <source>
        <strain evidence="5">CBS 781.70</strain>
    </source>
</reference>
<protein>
    <recommendedName>
        <fullName evidence="6">Lytic polysaccharide monooxygenase</fullName>
    </recommendedName>
</protein>
<dbReference type="OrthoDB" id="2342176at2759"/>
<dbReference type="RefSeq" id="XP_033533134.1">
    <property type="nucleotide sequence ID" value="XM_033679675.1"/>
</dbReference>
<name>A0A6G1G0D4_9PEZI</name>
<sequence>MKNLLILLPSLLAYVEAHMHLDYPPSLNAANNPFTEGAGDPHPDYPYNCCGMKHEYPCKGQLKLLGTPAGRAVATWKPGSTQHWNMTGQSNHYGGSCQIGFSVDKGKTFRVVKSYEGSCPHRNEDDDQNFDFVVPTDLPAGDVLFAWSWTNREQELNMNCAAISIESDSGEGAPLPSTSQALEPQPTAPASPVLSQPEDPPAQSLPSKPLASQPPTSEPPTSEGEGPHYEMDGCTCNCEGGTSDTSDGGILLSSCYCYCSEMPPVRGREPRTRPRTKHHWKRAGTTVAFSNRPEMLAVNVGNGCTSPRENAELKYPNPGPDVVEGDGEYPLELPQGNCV</sequence>
<dbReference type="PANTHER" id="PTHR36182">
    <property type="entry name" value="PROTEIN, PUTATIVE (AFU_ORTHOLOGUE AFUA_6G10930)-RELATED"/>
    <property type="match status" value="1"/>
</dbReference>
<keyword evidence="2" id="KW-0732">Signal</keyword>
<organism evidence="3">
    <name type="scientific">Eremomyces bilateralis CBS 781.70</name>
    <dbReference type="NCBI Taxonomy" id="1392243"/>
    <lineage>
        <taxon>Eukaryota</taxon>
        <taxon>Fungi</taxon>
        <taxon>Dikarya</taxon>
        <taxon>Ascomycota</taxon>
        <taxon>Pezizomycotina</taxon>
        <taxon>Dothideomycetes</taxon>
        <taxon>Dothideomycetes incertae sedis</taxon>
        <taxon>Eremomycetales</taxon>
        <taxon>Eremomycetaceae</taxon>
        <taxon>Eremomyces</taxon>
    </lineage>
</organism>
<evidence type="ECO:0000313" key="3">
    <source>
        <dbReference type="EMBL" id="KAF1811503.1"/>
    </source>
</evidence>
<feature type="signal peptide" evidence="2">
    <location>
        <begin position="1"/>
        <end position="17"/>
    </location>
</feature>
<proteinExistence type="predicted"/>
<feature type="region of interest" description="Disordered" evidence="1">
    <location>
        <begin position="167"/>
        <end position="227"/>
    </location>
</feature>
<accession>A0A6G1G0D4</accession>
<evidence type="ECO:0000313" key="5">
    <source>
        <dbReference type="RefSeq" id="XP_033533134.1"/>
    </source>
</evidence>
<evidence type="ECO:0000256" key="1">
    <source>
        <dbReference type="SAM" id="MobiDB-lite"/>
    </source>
</evidence>
<dbReference type="EMBL" id="ML975161">
    <property type="protein sequence ID" value="KAF1811503.1"/>
    <property type="molecule type" value="Genomic_DNA"/>
</dbReference>